<reference evidence="2" key="1">
    <citation type="submission" date="2020-10" db="EMBL/GenBank/DDBJ databases">
        <authorList>
            <person name="Castelo-Branco R."/>
            <person name="Eusebio N."/>
            <person name="Adriana R."/>
            <person name="Vieira A."/>
            <person name="Brugerolle De Fraissinette N."/>
            <person name="Rezende De Castro R."/>
            <person name="Schneider M.P."/>
            <person name="Vasconcelos V."/>
            <person name="Leao P.N."/>
        </authorList>
    </citation>
    <scope>NUCLEOTIDE SEQUENCE</scope>
    <source>
        <strain evidence="2">LEGE 11467</strain>
    </source>
</reference>
<dbReference type="AlphaFoldDB" id="A0A928VTD3"/>
<dbReference type="Gene3D" id="1.10.260.40">
    <property type="entry name" value="lambda repressor-like DNA-binding domains"/>
    <property type="match status" value="1"/>
</dbReference>
<sequence length="82" mass="9190">MGKAGFALRRVLETHNISQNKLAVALGAKPSVVFRWFHEKTDPSGDTIAEIAKALQEMNREAAAEFVRLYLGEFLENSDDRI</sequence>
<dbReference type="InterPro" id="IPR001387">
    <property type="entry name" value="Cro/C1-type_HTH"/>
</dbReference>
<protein>
    <submittedName>
        <fullName evidence="2">Helix-turn-helix transcriptional regulator</fullName>
    </submittedName>
</protein>
<evidence type="ECO:0000259" key="1">
    <source>
        <dbReference type="PROSITE" id="PS50943"/>
    </source>
</evidence>
<dbReference type="EMBL" id="JADEXN010000033">
    <property type="protein sequence ID" value="MBE9039801.1"/>
    <property type="molecule type" value="Genomic_DNA"/>
</dbReference>
<feature type="domain" description="HTH cro/C1-type" evidence="1">
    <location>
        <begin position="8"/>
        <end position="56"/>
    </location>
</feature>
<dbReference type="InterPro" id="IPR010982">
    <property type="entry name" value="Lambda_DNA-bd_dom_sf"/>
</dbReference>
<dbReference type="GO" id="GO:0003677">
    <property type="term" value="F:DNA binding"/>
    <property type="evidence" value="ECO:0007669"/>
    <property type="project" value="InterPro"/>
</dbReference>
<dbReference type="PROSITE" id="PS50943">
    <property type="entry name" value="HTH_CROC1"/>
    <property type="match status" value="1"/>
</dbReference>
<keyword evidence="3" id="KW-1185">Reference proteome</keyword>
<dbReference type="CDD" id="cd00093">
    <property type="entry name" value="HTH_XRE"/>
    <property type="match status" value="1"/>
</dbReference>
<comment type="caution">
    <text evidence="2">The sequence shown here is derived from an EMBL/GenBank/DDBJ whole genome shotgun (WGS) entry which is preliminary data.</text>
</comment>
<dbReference type="SMART" id="SM00530">
    <property type="entry name" value="HTH_XRE"/>
    <property type="match status" value="1"/>
</dbReference>
<dbReference type="Proteomes" id="UP000621799">
    <property type="component" value="Unassembled WGS sequence"/>
</dbReference>
<organism evidence="2 3">
    <name type="scientific">Zarconia navalis LEGE 11467</name>
    <dbReference type="NCBI Taxonomy" id="1828826"/>
    <lineage>
        <taxon>Bacteria</taxon>
        <taxon>Bacillati</taxon>
        <taxon>Cyanobacteriota</taxon>
        <taxon>Cyanophyceae</taxon>
        <taxon>Oscillatoriophycideae</taxon>
        <taxon>Oscillatoriales</taxon>
        <taxon>Oscillatoriales incertae sedis</taxon>
        <taxon>Zarconia</taxon>
        <taxon>Zarconia navalis</taxon>
    </lineage>
</organism>
<dbReference type="RefSeq" id="WP_264320063.1">
    <property type="nucleotide sequence ID" value="NZ_JADEXN010000033.1"/>
</dbReference>
<dbReference type="SUPFAM" id="SSF47413">
    <property type="entry name" value="lambda repressor-like DNA-binding domains"/>
    <property type="match status" value="1"/>
</dbReference>
<accession>A0A928VTD3</accession>
<dbReference type="Pfam" id="PF01381">
    <property type="entry name" value="HTH_3"/>
    <property type="match status" value="1"/>
</dbReference>
<name>A0A928VTD3_9CYAN</name>
<evidence type="ECO:0000313" key="3">
    <source>
        <dbReference type="Proteomes" id="UP000621799"/>
    </source>
</evidence>
<proteinExistence type="predicted"/>
<evidence type="ECO:0000313" key="2">
    <source>
        <dbReference type="EMBL" id="MBE9039801.1"/>
    </source>
</evidence>
<gene>
    <name evidence="2" type="ORF">IQ235_03215</name>
</gene>